<sequence length="175" mass="19272">MFRGRAPVASLAGSRQQLQDYYTISWLRCVSFWRNSAVGVARVPAEGREVSTQHGVAVDVAASRSRQDEDGLPRLCQLTYHDVAYRRATGYSSLPEEASIASHALGCQVGNSPCSCLTSGRVGRAQQAGCVLEGDRTSWAMFPVHPPLRNKPFEIRACTKLSRRCISFQALKEVR</sequence>
<accession>A0A9P8YJ83</accession>
<name>A0A9P8YJ83_9PEZI</name>
<organism evidence="1 2">
    <name type="scientific">Microdochium trichocladiopsis</name>
    <dbReference type="NCBI Taxonomy" id="1682393"/>
    <lineage>
        <taxon>Eukaryota</taxon>
        <taxon>Fungi</taxon>
        <taxon>Dikarya</taxon>
        <taxon>Ascomycota</taxon>
        <taxon>Pezizomycotina</taxon>
        <taxon>Sordariomycetes</taxon>
        <taxon>Xylariomycetidae</taxon>
        <taxon>Xylariales</taxon>
        <taxon>Microdochiaceae</taxon>
        <taxon>Microdochium</taxon>
    </lineage>
</organism>
<dbReference type="Proteomes" id="UP000756346">
    <property type="component" value="Unassembled WGS sequence"/>
</dbReference>
<dbReference type="EMBL" id="JAGTJQ010000001">
    <property type="protein sequence ID" value="KAH7041404.1"/>
    <property type="molecule type" value="Genomic_DNA"/>
</dbReference>
<evidence type="ECO:0000313" key="2">
    <source>
        <dbReference type="Proteomes" id="UP000756346"/>
    </source>
</evidence>
<protein>
    <submittedName>
        <fullName evidence="1">Uncharacterized protein</fullName>
    </submittedName>
</protein>
<gene>
    <name evidence="1" type="ORF">B0I36DRAFT_312771</name>
</gene>
<comment type="caution">
    <text evidence="1">The sequence shown here is derived from an EMBL/GenBank/DDBJ whole genome shotgun (WGS) entry which is preliminary data.</text>
</comment>
<reference evidence="1" key="1">
    <citation type="journal article" date="2021" name="Nat. Commun.">
        <title>Genetic determinants of endophytism in the Arabidopsis root mycobiome.</title>
        <authorList>
            <person name="Mesny F."/>
            <person name="Miyauchi S."/>
            <person name="Thiergart T."/>
            <person name="Pickel B."/>
            <person name="Atanasova L."/>
            <person name="Karlsson M."/>
            <person name="Huettel B."/>
            <person name="Barry K.W."/>
            <person name="Haridas S."/>
            <person name="Chen C."/>
            <person name="Bauer D."/>
            <person name="Andreopoulos W."/>
            <person name="Pangilinan J."/>
            <person name="LaButti K."/>
            <person name="Riley R."/>
            <person name="Lipzen A."/>
            <person name="Clum A."/>
            <person name="Drula E."/>
            <person name="Henrissat B."/>
            <person name="Kohler A."/>
            <person name="Grigoriev I.V."/>
            <person name="Martin F.M."/>
            <person name="Hacquard S."/>
        </authorList>
    </citation>
    <scope>NUCLEOTIDE SEQUENCE</scope>
    <source>
        <strain evidence="1">MPI-CAGE-CH-0230</strain>
    </source>
</reference>
<proteinExistence type="predicted"/>
<dbReference type="GeneID" id="70182090"/>
<dbReference type="AlphaFoldDB" id="A0A9P8YJ83"/>
<evidence type="ECO:0000313" key="1">
    <source>
        <dbReference type="EMBL" id="KAH7041404.1"/>
    </source>
</evidence>
<keyword evidence="2" id="KW-1185">Reference proteome</keyword>
<dbReference type="RefSeq" id="XP_046019459.1">
    <property type="nucleotide sequence ID" value="XM_046152544.1"/>
</dbReference>